<accession>A0A8J3CCF3</accession>
<evidence type="ECO:0000259" key="1">
    <source>
        <dbReference type="Pfam" id="PF24693"/>
    </source>
</evidence>
<reference evidence="2" key="2">
    <citation type="submission" date="2020-09" db="EMBL/GenBank/DDBJ databases">
        <authorList>
            <person name="Sun Q."/>
            <person name="Zhou Y."/>
        </authorList>
    </citation>
    <scope>NUCLEOTIDE SEQUENCE</scope>
    <source>
        <strain evidence="2">CGMCC 4.5737</strain>
    </source>
</reference>
<name>A0A8J3CCF3_9PSEU</name>
<evidence type="ECO:0000313" key="3">
    <source>
        <dbReference type="Proteomes" id="UP000637578"/>
    </source>
</evidence>
<reference evidence="2" key="1">
    <citation type="journal article" date="2014" name="Int. J. Syst. Evol. Microbiol.">
        <title>Complete genome sequence of Corynebacterium casei LMG S-19264T (=DSM 44701T), isolated from a smear-ripened cheese.</title>
        <authorList>
            <consortium name="US DOE Joint Genome Institute (JGI-PGF)"/>
            <person name="Walter F."/>
            <person name="Albersmeier A."/>
            <person name="Kalinowski J."/>
            <person name="Ruckert C."/>
        </authorList>
    </citation>
    <scope>NUCLEOTIDE SEQUENCE</scope>
    <source>
        <strain evidence="2">CGMCC 4.5737</strain>
    </source>
</reference>
<sequence length="84" mass="9610">MELEDRAGNVRTRQDLAELLGLLAQDCAQHGDEWENPTLERYLEAMAAWVASMASLYRNRGQEPPESPSWELCARMLLAARNYE</sequence>
<organism evidence="2 3">
    <name type="scientific">Longimycelium tulufanense</name>
    <dbReference type="NCBI Taxonomy" id="907463"/>
    <lineage>
        <taxon>Bacteria</taxon>
        <taxon>Bacillati</taxon>
        <taxon>Actinomycetota</taxon>
        <taxon>Actinomycetes</taxon>
        <taxon>Pseudonocardiales</taxon>
        <taxon>Pseudonocardiaceae</taxon>
        <taxon>Longimycelium</taxon>
    </lineage>
</organism>
<feature type="domain" description="DUF7660" evidence="1">
    <location>
        <begin position="12"/>
        <end position="84"/>
    </location>
</feature>
<dbReference type="Pfam" id="PF24693">
    <property type="entry name" value="DUF7660"/>
    <property type="match status" value="1"/>
</dbReference>
<dbReference type="Proteomes" id="UP000637578">
    <property type="component" value="Unassembled WGS sequence"/>
</dbReference>
<dbReference type="AlphaFoldDB" id="A0A8J3CCF3"/>
<dbReference type="InterPro" id="IPR056077">
    <property type="entry name" value="DUF7660"/>
</dbReference>
<protein>
    <recommendedName>
        <fullName evidence="1">DUF7660 domain-containing protein</fullName>
    </recommendedName>
</protein>
<proteinExistence type="predicted"/>
<dbReference type="RefSeq" id="WP_189055485.1">
    <property type="nucleotide sequence ID" value="NZ_BMMK01000005.1"/>
</dbReference>
<keyword evidence="3" id="KW-1185">Reference proteome</keyword>
<gene>
    <name evidence="2" type="ORF">GCM10012275_16080</name>
</gene>
<dbReference type="EMBL" id="BMMK01000005">
    <property type="protein sequence ID" value="GGM45862.1"/>
    <property type="molecule type" value="Genomic_DNA"/>
</dbReference>
<evidence type="ECO:0000313" key="2">
    <source>
        <dbReference type="EMBL" id="GGM45862.1"/>
    </source>
</evidence>
<comment type="caution">
    <text evidence="2">The sequence shown here is derived from an EMBL/GenBank/DDBJ whole genome shotgun (WGS) entry which is preliminary data.</text>
</comment>